<keyword evidence="5 10" id="KW-0812">Transmembrane</keyword>
<dbReference type="Proteomes" id="UP000319663">
    <property type="component" value="Unassembled WGS sequence"/>
</dbReference>
<dbReference type="PANTHER" id="PTHR31686:SF2">
    <property type="entry name" value="C4-DICARBOXYLATE TRANSPORTER_MALIC ACID TRANSPORT PROTEIN"/>
    <property type="match status" value="1"/>
</dbReference>
<feature type="transmembrane region" description="Helical" evidence="10">
    <location>
        <begin position="288"/>
        <end position="313"/>
    </location>
</feature>
<name>A0A507QKG8_MONPU</name>
<comment type="similarity">
    <text evidence="2">Belongs to the tellurite-resistance/dicarboxylate transporter (TDT) family.</text>
</comment>
<dbReference type="FunFam" id="1.50.10.150:FF:000004">
    <property type="entry name" value="Malic acid transporter"/>
    <property type="match status" value="1"/>
</dbReference>
<feature type="transmembrane region" description="Helical" evidence="10">
    <location>
        <begin position="325"/>
        <end position="345"/>
    </location>
</feature>
<dbReference type="CDD" id="cd09318">
    <property type="entry name" value="TDT_SSU1"/>
    <property type="match status" value="1"/>
</dbReference>
<dbReference type="EMBL" id="VIFY01000347">
    <property type="protein sequence ID" value="TQB67614.1"/>
    <property type="molecule type" value="Genomic_DNA"/>
</dbReference>
<keyword evidence="12" id="KW-1185">Reference proteome</keyword>
<feature type="transmembrane region" description="Helical" evidence="10">
    <location>
        <begin position="351"/>
        <end position="371"/>
    </location>
</feature>
<reference evidence="11 12" key="1">
    <citation type="submission" date="2019-06" db="EMBL/GenBank/DDBJ databases">
        <title>Wine fermentation using esterase from Monascus purpureus.</title>
        <authorList>
            <person name="Geng C."/>
            <person name="Zhang Y."/>
        </authorList>
    </citation>
    <scope>NUCLEOTIDE SEQUENCE [LARGE SCALE GENOMIC DNA]</scope>
    <source>
        <strain evidence="11">HQ1</strain>
    </source>
</reference>
<comment type="subcellular location">
    <subcellularLocation>
        <location evidence="1">Cell membrane</location>
        <topology evidence="1">Multi-pass membrane protein</topology>
    </subcellularLocation>
</comment>
<evidence type="ECO:0000256" key="1">
    <source>
        <dbReference type="ARBA" id="ARBA00004651"/>
    </source>
</evidence>
<dbReference type="Pfam" id="PF03595">
    <property type="entry name" value="SLAC1"/>
    <property type="match status" value="1"/>
</dbReference>
<dbReference type="GO" id="GO:0000319">
    <property type="term" value="F:sulfite transmembrane transporter activity"/>
    <property type="evidence" value="ECO:0007669"/>
    <property type="project" value="TreeGrafter"/>
</dbReference>
<sequence>MTVITANGNADGFRRQQPQQDNVVSKYNVGWRRVVRHFSPSWFSVTMGTGIVAMLLTTIPYQNASLYYLSIIFFVLNLVLFATALGISILRYALYPGIWTVMIQDPTNSLFLATMPMGFATLIEMLVFICVPRWGEWAKSLAWALWIVDAAAAMSVTLGLSFILISQSYITSLERITALQLLPIAATIVAAGTGAEVAEILPDEHRALGTILVSYILWGMGTPLALTILVIYYQRLAVHKLPPREMIVSCFLPLGPLGFGGYSILYLGKVSRMLFRDHMVLDPAAGSIAYVMGVLISLLMWSFGLIWLILALGTVSHCTPFPFNMGWWGFTFPLGVYSANTIQLGKELDLAFFKVLGTIFSSAVMILWVVVAARTALGAWRGNLFYAPCLRNLKEKDEDGGREGVVYRA</sequence>
<dbReference type="PANTHER" id="PTHR31686">
    <property type="match status" value="1"/>
</dbReference>
<comment type="caution">
    <text evidence="11">The sequence shown here is derived from an EMBL/GenBank/DDBJ whole genome shotgun (WGS) entry which is preliminary data.</text>
</comment>
<organism evidence="11 12">
    <name type="scientific">Monascus purpureus</name>
    <name type="common">Red mold</name>
    <name type="synonym">Monascus anka</name>
    <dbReference type="NCBI Taxonomy" id="5098"/>
    <lineage>
        <taxon>Eukaryota</taxon>
        <taxon>Fungi</taxon>
        <taxon>Dikarya</taxon>
        <taxon>Ascomycota</taxon>
        <taxon>Pezizomycotina</taxon>
        <taxon>Eurotiomycetes</taxon>
        <taxon>Eurotiomycetidae</taxon>
        <taxon>Eurotiales</taxon>
        <taxon>Aspergillaceae</taxon>
        <taxon>Monascus</taxon>
    </lineage>
</organism>
<dbReference type="AlphaFoldDB" id="A0A507QKG8"/>
<keyword evidence="7 10" id="KW-0472">Membrane</keyword>
<evidence type="ECO:0000313" key="11">
    <source>
        <dbReference type="EMBL" id="TQB67614.1"/>
    </source>
</evidence>
<keyword evidence="4" id="KW-1003">Cell membrane</keyword>
<protein>
    <recommendedName>
        <fullName evidence="9">Sulfite efflux pump SSU1</fullName>
    </recommendedName>
</protein>
<keyword evidence="3" id="KW-0813">Transport</keyword>
<evidence type="ECO:0000256" key="6">
    <source>
        <dbReference type="ARBA" id="ARBA00022989"/>
    </source>
</evidence>
<accession>A0A507QKG8</accession>
<feature type="transmembrane region" description="Helical" evidence="10">
    <location>
        <begin position="177"/>
        <end position="195"/>
    </location>
</feature>
<evidence type="ECO:0000256" key="8">
    <source>
        <dbReference type="ARBA" id="ARBA00056100"/>
    </source>
</evidence>
<dbReference type="InterPro" id="IPR038665">
    <property type="entry name" value="Voltage-dep_anion_channel_sf"/>
</dbReference>
<feature type="transmembrane region" description="Helical" evidence="10">
    <location>
        <begin position="42"/>
        <end position="61"/>
    </location>
</feature>
<feature type="transmembrane region" description="Helical" evidence="10">
    <location>
        <begin position="215"/>
        <end position="234"/>
    </location>
</feature>
<evidence type="ECO:0000256" key="7">
    <source>
        <dbReference type="ARBA" id="ARBA00023136"/>
    </source>
</evidence>
<dbReference type="InterPro" id="IPR004695">
    <property type="entry name" value="SLAC1/Mae1/Ssu1/TehA"/>
</dbReference>
<proteinExistence type="inferred from homology"/>
<keyword evidence="6 10" id="KW-1133">Transmembrane helix</keyword>
<evidence type="ECO:0000256" key="10">
    <source>
        <dbReference type="SAM" id="Phobius"/>
    </source>
</evidence>
<comment type="function">
    <text evidence="8">Sulphite efflux pump required for the secretion of sulphite as a reducing agent. In the presence of sulphite, cystine in keratin is directly cleaved to cysteine and S-sulphocysteine, and thereby, reduced proteins become accessible to hydrolysis by a variety of secreted endo- and exoproteases. Excretion of sulphite mediated by an efflux pump also represents a detoxification pathway for dermatophytes during infection of the epidermal stratum corneum, hair and nails, which are rich in cysteine.</text>
</comment>
<dbReference type="GO" id="GO:0005886">
    <property type="term" value="C:plasma membrane"/>
    <property type="evidence" value="ECO:0007669"/>
    <property type="project" value="UniProtKB-SubCell"/>
</dbReference>
<feature type="transmembrane region" description="Helical" evidence="10">
    <location>
        <begin position="110"/>
        <end position="135"/>
    </location>
</feature>
<evidence type="ECO:0000256" key="4">
    <source>
        <dbReference type="ARBA" id="ARBA00022475"/>
    </source>
</evidence>
<feature type="transmembrane region" description="Helical" evidence="10">
    <location>
        <begin position="67"/>
        <end position="90"/>
    </location>
</feature>
<evidence type="ECO:0000256" key="9">
    <source>
        <dbReference type="ARBA" id="ARBA00072906"/>
    </source>
</evidence>
<evidence type="ECO:0000256" key="5">
    <source>
        <dbReference type="ARBA" id="ARBA00022692"/>
    </source>
</evidence>
<gene>
    <name evidence="11" type="ORF">MPDQ_005113</name>
</gene>
<feature type="transmembrane region" description="Helical" evidence="10">
    <location>
        <begin position="141"/>
        <end position="165"/>
    </location>
</feature>
<dbReference type="Gene3D" id="1.50.10.150">
    <property type="entry name" value="Voltage-dependent anion channel"/>
    <property type="match status" value="1"/>
</dbReference>
<dbReference type="InterPro" id="IPR051629">
    <property type="entry name" value="Sulfite_efflux_TDT"/>
</dbReference>
<evidence type="ECO:0000256" key="2">
    <source>
        <dbReference type="ARBA" id="ARBA00008566"/>
    </source>
</evidence>
<evidence type="ECO:0000313" key="12">
    <source>
        <dbReference type="Proteomes" id="UP000319663"/>
    </source>
</evidence>
<feature type="transmembrane region" description="Helical" evidence="10">
    <location>
        <begin position="246"/>
        <end position="268"/>
    </location>
</feature>
<evidence type="ECO:0000256" key="3">
    <source>
        <dbReference type="ARBA" id="ARBA00022448"/>
    </source>
</evidence>